<comment type="caution">
    <text evidence="1">The sequence shown here is derived from an EMBL/GenBank/DDBJ whole genome shotgun (WGS) entry which is preliminary data.</text>
</comment>
<keyword evidence="2" id="KW-1185">Reference proteome</keyword>
<dbReference type="Proteomes" id="UP001174691">
    <property type="component" value="Unassembled WGS sequence"/>
</dbReference>
<evidence type="ECO:0000313" key="2">
    <source>
        <dbReference type="Proteomes" id="UP001174691"/>
    </source>
</evidence>
<name>A0AA38S108_9PEZI</name>
<organism evidence="1 2">
    <name type="scientific">Coniochaeta hoffmannii</name>
    <dbReference type="NCBI Taxonomy" id="91930"/>
    <lineage>
        <taxon>Eukaryota</taxon>
        <taxon>Fungi</taxon>
        <taxon>Dikarya</taxon>
        <taxon>Ascomycota</taxon>
        <taxon>Pezizomycotina</taxon>
        <taxon>Sordariomycetes</taxon>
        <taxon>Sordariomycetidae</taxon>
        <taxon>Coniochaetales</taxon>
        <taxon>Coniochaetaceae</taxon>
        <taxon>Coniochaeta</taxon>
    </lineage>
</organism>
<proteinExistence type="predicted"/>
<gene>
    <name evidence="1" type="ORF">NKR19_g4148</name>
</gene>
<accession>A0AA38S108</accession>
<sequence>MYLNFILYHFSPHDTDADEWTGSGIRCDRRTITVPLGGPSGKETFKEQRVWFSMRTATADEESRQADAAKLKGPATIGFVLDGSAQHPVRMMKQDWNTSSQPTYWKIFRQHIDVMARSLEQMRVKWDRTYPGVDSDILQRFDNPTQLVLLKNWSRLIDHADDLHGKLVHRIEKTSAELLNLRNSLMIARDTVSV</sequence>
<evidence type="ECO:0000313" key="1">
    <source>
        <dbReference type="EMBL" id="KAJ9156832.1"/>
    </source>
</evidence>
<dbReference type="EMBL" id="JANBVN010000050">
    <property type="protein sequence ID" value="KAJ9156832.1"/>
    <property type="molecule type" value="Genomic_DNA"/>
</dbReference>
<dbReference type="AlphaFoldDB" id="A0AA38S108"/>
<reference evidence="1" key="1">
    <citation type="submission" date="2022-07" db="EMBL/GenBank/DDBJ databases">
        <title>Fungi with potential for degradation of polypropylene.</title>
        <authorList>
            <person name="Gostincar C."/>
        </authorList>
    </citation>
    <scope>NUCLEOTIDE SEQUENCE</scope>
    <source>
        <strain evidence="1">EXF-13287</strain>
    </source>
</reference>
<protein>
    <submittedName>
        <fullName evidence="1">Uncharacterized protein</fullName>
    </submittedName>
</protein>